<dbReference type="Gene3D" id="2.60.120.10">
    <property type="entry name" value="Jelly Rolls"/>
    <property type="match status" value="1"/>
</dbReference>
<dbReference type="GO" id="GO:0016853">
    <property type="term" value="F:isomerase activity"/>
    <property type="evidence" value="ECO:0007669"/>
    <property type="project" value="UniProtKB-KW"/>
</dbReference>
<organism evidence="6 7">
    <name type="scientific">Pseudorhodoferax aquiterrae</name>
    <dbReference type="NCBI Taxonomy" id="747304"/>
    <lineage>
        <taxon>Bacteria</taxon>
        <taxon>Pseudomonadati</taxon>
        <taxon>Pseudomonadota</taxon>
        <taxon>Betaproteobacteria</taxon>
        <taxon>Burkholderiales</taxon>
        <taxon>Comamonadaceae</taxon>
    </lineage>
</organism>
<dbReference type="PANTHER" id="PTHR43300:SF4">
    <property type="entry name" value="ACYL-[ACYL-CARRIER-PROTEIN]--UDP-N-ACETYLGLUCOSAMINE O-ACYLTRANSFERASE"/>
    <property type="match status" value="1"/>
</dbReference>
<evidence type="ECO:0000256" key="3">
    <source>
        <dbReference type="ARBA" id="ARBA00022737"/>
    </source>
</evidence>
<sequence>MEKKQMSSEKQIHRTAEVLTDRVGDRTTIWQSVVVLKGAVIGADVNICAHCFIENDVVIGDRVTVKSGVYLWDGVTLGDDVFVGPNATFTNDKFPRSKQFLDKPLRTTVEAGATIGGGAVILPGVTIGTGAMVGAGAVVTKSVPPHAIVKGSPARIMGYVENGAIAVAGPEQSRAYVVPKIPGAVQEIGVGRVTLRRLNAVQDMRGDLSVGEFEKDIPFSVRRYFLVFNVPSEKTRGEHAHKECHQFLICVKGRCSVVVDDGASRAEILLNSPDLGLHLPPMIWGIQYKYSSDAVLLVFTSHYYDASDYLRDYGEFTRLTATAL</sequence>
<evidence type="ECO:0000313" key="6">
    <source>
        <dbReference type="EMBL" id="GHC87712.1"/>
    </source>
</evidence>
<keyword evidence="7" id="KW-1185">Reference proteome</keyword>
<dbReference type="InterPro" id="IPR011004">
    <property type="entry name" value="Trimer_LpxA-like_sf"/>
</dbReference>
<keyword evidence="3" id="KW-0677">Repeat</keyword>
<feature type="domain" description="Sugar 3,4-ketoisomerase QdtA cupin" evidence="5">
    <location>
        <begin position="193"/>
        <end position="319"/>
    </location>
</feature>
<dbReference type="SUPFAM" id="SSF51182">
    <property type="entry name" value="RmlC-like cupins"/>
    <property type="match status" value="1"/>
</dbReference>
<dbReference type="EMBL" id="BMYK01000010">
    <property type="protein sequence ID" value="GHC87712.1"/>
    <property type="molecule type" value="Genomic_DNA"/>
</dbReference>
<accession>A0ABQ3G475</accession>
<evidence type="ECO:0000313" key="7">
    <source>
        <dbReference type="Proteomes" id="UP000626210"/>
    </source>
</evidence>
<dbReference type="PANTHER" id="PTHR43300">
    <property type="entry name" value="ACETYLTRANSFERASE"/>
    <property type="match status" value="1"/>
</dbReference>
<keyword evidence="6" id="KW-0413">Isomerase</keyword>
<evidence type="ECO:0000256" key="1">
    <source>
        <dbReference type="ARBA" id="ARBA00007274"/>
    </source>
</evidence>
<gene>
    <name evidence="6" type="ORF">GCM10007320_34220</name>
</gene>
<dbReference type="CDD" id="cd20292">
    <property type="entry name" value="cupin_QdtA-like"/>
    <property type="match status" value="1"/>
</dbReference>
<dbReference type="CDD" id="cd03358">
    <property type="entry name" value="LbH_WxcM_N_like"/>
    <property type="match status" value="1"/>
</dbReference>
<name>A0ABQ3G475_9BURK</name>
<dbReference type="Pfam" id="PF00132">
    <property type="entry name" value="Hexapep"/>
    <property type="match status" value="2"/>
</dbReference>
<keyword evidence="2" id="KW-0808">Transferase</keyword>
<dbReference type="InterPro" id="IPR018357">
    <property type="entry name" value="Hexapep_transf_CS"/>
</dbReference>
<comment type="caution">
    <text evidence="6">The sequence shown here is derived from an EMBL/GenBank/DDBJ whole genome shotgun (WGS) entry which is preliminary data.</text>
</comment>
<evidence type="ECO:0000259" key="5">
    <source>
        <dbReference type="Pfam" id="PF05523"/>
    </source>
</evidence>
<keyword evidence="4" id="KW-0012">Acyltransferase</keyword>
<dbReference type="Gene3D" id="2.160.10.10">
    <property type="entry name" value="Hexapeptide repeat proteins"/>
    <property type="match status" value="1"/>
</dbReference>
<dbReference type="InterPro" id="IPR001451">
    <property type="entry name" value="Hexapep"/>
</dbReference>
<protein>
    <submittedName>
        <fullName evidence="6">Isomerase</fullName>
    </submittedName>
</protein>
<dbReference type="RefSeq" id="WP_229882911.1">
    <property type="nucleotide sequence ID" value="NZ_BMYK01000010.1"/>
</dbReference>
<dbReference type="InterPro" id="IPR014710">
    <property type="entry name" value="RmlC-like_jellyroll"/>
</dbReference>
<dbReference type="InterPro" id="IPR008894">
    <property type="entry name" value="QdtA_cupin_dom"/>
</dbReference>
<dbReference type="PROSITE" id="PS00101">
    <property type="entry name" value="HEXAPEP_TRANSFERASES"/>
    <property type="match status" value="2"/>
</dbReference>
<comment type="similarity">
    <text evidence="1">Belongs to the transferase hexapeptide repeat family.</text>
</comment>
<proteinExistence type="inferred from homology"/>
<reference evidence="7" key="1">
    <citation type="journal article" date="2019" name="Int. J. Syst. Evol. Microbiol.">
        <title>The Global Catalogue of Microorganisms (GCM) 10K type strain sequencing project: providing services to taxonomists for standard genome sequencing and annotation.</title>
        <authorList>
            <consortium name="The Broad Institute Genomics Platform"/>
            <consortium name="The Broad Institute Genome Sequencing Center for Infectious Disease"/>
            <person name="Wu L."/>
            <person name="Ma J."/>
        </authorList>
    </citation>
    <scope>NUCLEOTIDE SEQUENCE [LARGE SCALE GENOMIC DNA]</scope>
    <source>
        <strain evidence="7">KCTC 23314</strain>
    </source>
</reference>
<dbReference type="Proteomes" id="UP000626210">
    <property type="component" value="Unassembled WGS sequence"/>
</dbReference>
<dbReference type="Pfam" id="PF05523">
    <property type="entry name" value="FdtA"/>
    <property type="match status" value="1"/>
</dbReference>
<evidence type="ECO:0000256" key="4">
    <source>
        <dbReference type="ARBA" id="ARBA00023315"/>
    </source>
</evidence>
<dbReference type="InterPro" id="IPR050179">
    <property type="entry name" value="Trans_hexapeptide_repeat"/>
</dbReference>
<dbReference type="InterPro" id="IPR011051">
    <property type="entry name" value="RmlC_Cupin_sf"/>
</dbReference>
<dbReference type="SUPFAM" id="SSF51161">
    <property type="entry name" value="Trimeric LpxA-like enzymes"/>
    <property type="match status" value="1"/>
</dbReference>
<evidence type="ECO:0000256" key="2">
    <source>
        <dbReference type="ARBA" id="ARBA00022679"/>
    </source>
</evidence>